<evidence type="ECO:0000313" key="1">
    <source>
        <dbReference type="EMBL" id="KAE8722664.1"/>
    </source>
</evidence>
<accession>A0A6A3C1F5</accession>
<evidence type="ECO:0000313" key="2">
    <source>
        <dbReference type="Proteomes" id="UP000436088"/>
    </source>
</evidence>
<proteinExistence type="predicted"/>
<gene>
    <name evidence="1" type="ORF">F3Y22_tig00013808pilonHSYRG00121</name>
</gene>
<organism evidence="1 2">
    <name type="scientific">Hibiscus syriacus</name>
    <name type="common">Rose of Sharon</name>
    <dbReference type="NCBI Taxonomy" id="106335"/>
    <lineage>
        <taxon>Eukaryota</taxon>
        <taxon>Viridiplantae</taxon>
        <taxon>Streptophyta</taxon>
        <taxon>Embryophyta</taxon>
        <taxon>Tracheophyta</taxon>
        <taxon>Spermatophyta</taxon>
        <taxon>Magnoliopsida</taxon>
        <taxon>eudicotyledons</taxon>
        <taxon>Gunneridae</taxon>
        <taxon>Pentapetalae</taxon>
        <taxon>rosids</taxon>
        <taxon>malvids</taxon>
        <taxon>Malvales</taxon>
        <taxon>Malvaceae</taxon>
        <taxon>Malvoideae</taxon>
        <taxon>Hibiscus</taxon>
    </lineage>
</organism>
<sequence length="55" mass="5561">MMGSFGLLMGSFGSMLEVVIEGDSEDVEGGGDVVPLELCILAATDGLVLGVESIT</sequence>
<name>A0A6A3C1F5_HIBSY</name>
<dbReference type="EMBL" id="VEPZ02000559">
    <property type="protein sequence ID" value="KAE8722664.1"/>
    <property type="molecule type" value="Genomic_DNA"/>
</dbReference>
<dbReference type="Proteomes" id="UP000436088">
    <property type="component" value="Unassembled WGS sequence"/>
</dbReference>
<reference evidence="1" key="1">
    <citation type="submission" date="2019-09" db="EMBL/GenBank/DDBJ databases">
        <title>Draft genome information of white flower Hibiscus syriacus.</title>
        <authorList>
            <person name="Kim Y.-M."/>
        </authorList>
    </citation>
    <scope>NUCLEOTIDE SEQUENCE [LARGE SCALE GENOMIC DNA]</scope>
    <source>
        <strain evidence="1">YM2019G1</strain>
    </source>
</reference>
<dbReference type="AlphaFoldDB" id="A0A6A3C1F5"/>
<keyword evidence="2" id="KW-1185">Reference proteome</keyword>
<protein>
    <submittedName>
        <fullName evidence="1">Uncharacterized protein</fullName>
    </submittedName>
</protein>
<comment type="caution">
    <text evidence="1">The sequence shown here is derived from an EMBL/GenBank/DDBJ whole genome shotgun (WGS) entry which is preliminary data.</text>
</comment>